<feature type="region of interest" description="Disordered" evidence="1">
    <location>
        <begin position="438"/>
        <end position="458"/>
    </location>
</feature>
<feature type="compositionally biased region" description="Basic and acidic residues" evidence="1">
    <location>
        <begin position="649"/>
        <end position="665"/>
    </location>
</feature>
<protein>
    <submittedName>
        <fullName evidence="2">Uncharacterized protein</fullName>
    </submittedName>
</protein>
<evidence type="ECO:0000256" key="1">
    <source>
        <dbReference type="SAM" id="MobiDB-lite"/>
    </source>
</evidence>
<accession>A0ABR1G540</accession>
<feature type="compositionally biased region" description="Acidic residues" evidence="1">
    <location>
        <begin position="777"/>
        <end position="815"/>
    </location>
</feature>
<name>A0ABR1G540_AURAN</name>
<reference evidence="2 3" key="1">
    <citation type="submission" date="2024-03" db="EMBL/GenBank/DDBJ databases">
        <title>Aureococcus anophagefferens CCMP1851 and Kratosvirus quantuckense: Draft genome of a second virus-susceptible host strain in the model system.</title>
        <authorList>
            <person name="Chase E."/>
            <person name="Truchon A.R."/>
            <person name="Schepens W."/>
            <person name="Wilhelm S.W."/>
        </authorList>
    </citation>
    <scope>NUCLEOTIDE SEQUENCE [LARGE SCALE GENOMIC DNA]</scope>
    <source>
        <strain evidence="2 3">CCMP1851</strain>
    </source>
</reference>
<dbReference type="PANTHER" id="PTHR14919">
    <property type="entry name" value="KPL2-RELATED"/>
    <property type="match status" value="1"/>
</dbReference>
<dbReference type="InterPro" id="IPR052634">
    <property type="entry name" value="Sperm_flagellar-bone_growth"/>
</dbReference>
<dbReference type="PANTHER" id="PTHR14919:SF0">
    <property type="entry name" value="SPERM FLAGELLAR PROTEIN 2"/>
    <property type="match status" value="1"/>
</dbReference>
<evidence type="ECO:0000313" key="3">
    <source>
        <dbReference type="Proteomes" id="UP001363151"/>
    </source>
</evidence>
<feature type="compositionally biased region" description="Basic residues" evidence="1">
    <location>
        <begin position="706"/>
        <end position="716"/>
    </location>
</feature>
<feature type="region of interest" description="Disordered" evidence="1">
    <location>
        <begin position="686"/>
        <end position="721"/>
    </location>
</feature>
<evidence type="ECO:0000313" key="2">
    <source>
        <dbReference type="EMBL" id="KAK7248053.1"/>
    </source>
</evidence>
<dbReference type="EMBL" id="JBBJCI010000121">
    <property type="protein sequence ID" value="KAK7248053.1"/>
    <property type="molecule type" value="Genomic_DNA"/>
</dbReference>
<feature type="compositionally biased region" description="Pro residues" evidence="1">
    <location>
        <begin position="766"/>
        <end position="776"/>
    </location>
</feature>
<keyword evidence="3" id="KW-1185">Reference proteome</keyword>
<comment type="caution">
    <text evidence="2">The sequence shown here is derived from an EMBL/GenBank/DDBJ whole genome shotgun (WGS) entry which is preliminary data.</text>
</comment>
<feature type="region of interest" description="Disordered" evidence="1">
    <location>
        <begin position="765"/>
        <end position="815"/>
    </location>
</feature>
<feature type="compositionally biased region" description="Low complexity" evidence="1">
    <location>
        <begin position="443"/>
        <end position="458"/>
    </location>
</feature>
<dbReference type="Proteomes" id="UP001363151">
    <property type="component" value="Unassembled WGS sequence"/>
</dbReference>
<organism evidence="2 3">
    <name type="scientific">Aureococcus anophagefferens</name>
    <name type="common">Harmful bloom alga</name>
    <dbReference type="NCBI Taxonomy" id="44056"/>
    <lineage>
        <taxon>Eukaryota</taxon>
        <taxon>Sar</taxon>
        <taxon>Stramenopiles</taxon>
        <taxon>Ochrophyta</taxon>
        <taxon>Pelagophyceae</taxon>
        <taxon>Pelagomonadales</taxon>
        <taxon>Pelagomonadaceae</taxon>
        <taxon>Aureococcus</taxon>
    </lineage>
</organism>
<feature type="compositionally biased region" description="Acidic residues" evidence="1">
    <location>
        <begin position="614"/>
        <end position="629"/>
    </location>
</feature>
<proteinExistence type="predicted"/>
<sequence>MPISMGHKSLNVVKIKAVETTRPKPFKRVEVGEKADLVAELARTVGFDNWNALDMAINLRKFEEHQRLAEDCAAADEEAAAGARARAKEEERRRHLERAQDCVQFMNSWMDAGYQNWKSNQLVKRNRVRFDLRYELALMKRDEVRRTGERLRHEEDGGEGVAWFDRNMKRLGISSASAADGADGLLKSGMSESAMIYLQRIEAQVSSVTRNPEEAAELMLTLRKKAHQNRSARAERERRRRKMVLDQQRAQQQLEATKLEEKALGTYLTIAREQRALSMGRWEGAHRKREEHAKRAKKASELHARYLEGCARAFEEFSARARADRDEAALEATAAAIREARDESAKRKALRAQETCAEAVAKLVDMACVVLKVRETEGRQPMDVPTWRKIKERYLSSEPFFERRRRALAPVDAAATAERAALEAEAYATASGAWDVTDAGDGSPSSSSSSSQSLGADPAVAATATMEALLAEEPPSTRPPRDAGLDVCGPMRVVVIGPGAVAAAAAAAPLHGLPVASPALAIARALELADKVEEEDEEKKGDKEKRSSLIVVRSAAATLEEKGLEIRKLREDQGDDAALPDALLAETLAAYCGALDDEGPKPRPRPTAAPAEAAGDDDEAAAAPADDDGGAPPPAVEGRGWVVAGFPETKGKKADAKKDKKGKGDEAEEEPFASVLEALVVVTDRPPPAAAALPPAAEAGDDEGRRRRRRRRRRTGARGALEGADAVADWWKTIAATTLFWAPATEAGLEERLDVAVELLYERNAVPPPAPPAPEPEPGEGGDEPPADDAAAEPGGDEPADDAEEPPAPDLDAEIDDRVARRVGTLAPAARIWRSHLTRERVLDLDRVAAALVAWTKDGVEHGDAFGSLVKAFDDQTRLVKQECAQCYDDFLRRLRVKDARWDRVVRHCVLKMTAKHREVSGEMRLQYLDDMELQLGDVVDARTKTAHDIVADMCEASRLTVASATEQFAVLAAALASAEASRFSTGALTLDDYQQAVDARPVVPSTGDLSKKLSHALAALEAALASCSSPDVAHKVQDAAALVAGLAARPASATRRGKRKSPDVLLQASHLVRRLHAILARFRRVEDELKHIIAGLGQNLREMAAARMRVEHRAVANHGKHFRADLRAGQIVVRDIEVEDDAITIPEV</sequence>
<gene>
    <name evidence="2" type="ORF">SO694_00087180</name>
</gene>
<feature type="region of interest" description="Disordered" evidence="1">
    <location>
        <begin position="595"/>
        <end position="670"/>
    </location>
</feature>